<evidence type="ECO:0000259" key="1">
    <source>
        <dbReference type="PROSITE" id="PS50404"/>
    </source>
</evidence>
<dbReference type="PANTHER" id="PTHR44051:SF9">
    <property type="entry name" value="GLUTATHIONE S-TRANSFERASE 1"/>
    <property type="match status" value="1"/>
</dbReference>
<dbReference type="Pfam" id="PF13417">
    <property type="entry name" value="GST_N_3"/>
    <property type="match status" value="1"/>
</dbReference>
<dbReference type="EMBL" id="CP053069">
    <property type="protein sequence ID" value="QJR09693.1"/>
    <property type="molecule type" value="Genomic_DNA"/>
</dbReference>
<dbReference type="SUPFAM" id="SSF47616">
    <property type="entry name" value="GST C-terminal domain-like"/>
    <property type="match status" value="1"/>
</dbReference>
<protein>
    <recommendedName>
        <fullName evidence="5">Glutathione S-transferase</fullName>
    </recommendedName>
</protein>
<name>A0A6M4GTQ7_9PROT</name>
<dbReference type="InterPro" id="IPR036249">
    <property type="entry name" value="Thioredoxin-like_sf"/>
</dbReference>
<feature type="domain" description="GST N-terminal" evidence="1">
    <location>
        <begin position="1"/>
        <end position="81"/>
    </location>
</feature>
<keyword evidence="4" id="KW-1185">Reference proteome</keyword>
<dbReference type="KEGG" id="uru:DSM104443_00743"/>
<reference evidence="3 4" key="1">
    <citation type="submission" date="2020-04" db="EMBL/GenBank/DDBJ databases">
        <title>Usitatibacter rugosus gen. nov., sp. nov. and Usitatibacter palustris sp. nov., novel members of Usitatibacteraceae fam. nov. within the order Nitrosomonadales isolated from soil.</title>
        <authorList>
            <person name="Huber K.J."/>
            <person name="Neumann-Schaal M."/>
            <person name="Geppert A."/>
            <person name="Luckner M."/>
            <person name="Wanner G."/>
            <person name="Overmann J."/>
        </authorList>
    </citation>
    <scope>NUCLEOTIDE SEQUENCE [LARGE SCALE GENOMIC DNA]</scope>
    <source>
        <strain evidence="3 4">0125_3</strain>
    </source>
</reference>
<dbReference type="Gene3D" id="3.40.30.10">
    <property type="entry name" value="Glutaredoxin"/>
    <property type="match status" value="1"/>
</dbReference>
<dbReference type="Proteomes" id="UP000501534">
    <property type="component" value="Chromosome"/>
</dbReference>
<dbReference type="SFLD" id="SFLDG00358">
    <property type="entry name" value="Main_(cytGST)"/>
    <property type="match status" value="1"/>
</dbReference>
<proteinExistence type="predicted"/>
<dbReference type="AlphaFoldDB" id="A0A6M4GTQ7"/>
<dbReference type="PROSITE" id="PS50405">
    <property type="entry name" value="GST_CTER"/>
    <property type="match status" value="1"/>
</dbReference>
<dbReference type="Gene3D" id="1.20.1050.10">
    <property type="match status" value="1"/>
</dbReference>
<sequence>MLKIHGVPISVHTRKVIVAALAKGIAHEVVPVVPVIPDNPPPNWRELSPTGKIPAITDGDFTLADSSAICAYFERTHPAPPLYPTGARDYAEALAIEQYAGEGVFRGVVHPLFHEVFVHPKVQGIPTDPARIAAVLSKEVPEVFGYLDRLAARGYLAGDAPSIADIAVASNLVTFQYIGFALDRARYPRLAAHFDRIVALPAFAAALDRERGVVESMKLERGFLEAKAA</sequence>
<dbReference type="SUPFAM" id="SSF52833">
    <property type="entry name" value="Thioredoxin-like"/>
    <property type="match status" value="1"/>
</dbReference>
<accession>A0A6M4GTQ7</accession>
<dbReference type="PANTHER" id="PTHR44051">
    <property type="entry name" value="GLUTATHIONE S-TRANSFERASE-RELATED"/>
    <property type="match status" value="1"/>
</dbReference>
<dbReference type="Pfam" id="PF13410">
    <property type="entry name" value="GST_C_2"/>
    <property type="match status" value="1"/>
</dbReference>
<dbReference type="RefSeq" id="WP_171089613.1">
    <property type="nucleotide sequence ID" value="NZ_CP053069.1"/>
</dbReference>
<feature type="domain" description="GST C-terminal" evidence="2">
    <location>
        <begin position="86"/>
        <end position="216"/>
    </location>
</feature>
<gene>
    <name evidence="3" type="ORF">DSM104443_00743</name>
</gene>
<dbReference type="SFLD" id="SFLDS00019">
    <property type="entry name" value="Glutathione_Transferase_(cytos"/>
    <property type="match status" value="1"/>
</dbReference>
<dbReference type="InterPro" id="IPR010987">
    <property type="entry name" value="Glutathione-S-Trfase_C-like"/>
</dbReference>
<dbReference type="CDD" id="cd00570">
    <property type="entry name" value="GST_N_family"/>
    <property type="match status" value="1"/>
</dbReference>
<organism evidence="3 4">
    <name type="scientific">Usitatibacter rugosus</name>
    <dbReference type="NCBI Taxonomy" id="2732067"/>
    <lineage>
        <taxon>Bacteria</taxon>
        <taxon>Pseudomonadati</taxon>
        <taxon>Pseudomonadota</taxon>
        <taxon>Betaproteobacteria</taxon>
        <taxon>Nitrosomonadales</taxon>
        <taxon>Usitatibacteraceae</taxon>
        <taxon>Usitatibacter</taxon>
    </lineage>
</organism>
<dbReference type="InterPro" id="IPR004045">
    <property type="entry name" value="Glutathione_S-Trfase_N"/>
</dbReference>
<evidence type="ECO:0000313" key="3">
    <source>
        <dbReference type="EMBL" id="QJR09693.1"/>
    </source>
</evidence>
<evidence type="ECO:0000259" key="2">
    <source>
        <dbReference type="PROSITE" id="PS50405"/>
    </source>
</evidence>
<dbReference type="InterPro" id="IPR036282">
    <property type="entry name" value="Glutathione-S-Trfase_C_sf"/>
</dbReference>
<evidence type="ECO:0000313" key="4">
    <source>
        <dbReference type="Proteomes" id="UP000501534"/>
    </source>
</evidence>
<dbReference type="PROSITE" id="PS50404">
    <property type="entry name" value="GST_NTER"/>
    <property type="match status" value="1"/>
</dbReference>
<dbReference type="InterPro" id="IPR040079">
    <property type="entry name" value="Glutathione_S-Trfase"/>
</dbReference>
<evidence type="ECO:0008006" key="5">
    <source>
        <dbReference type="Google" id="ProtNLM"/>
    </source>
</evidence>